<gene>
    <name evidence="13" type="primary">nhaP_1</name>
    <name evidence="13" type="ORF">FF011L_19070</name>
</gene>
<keyword evidence="6 10" id="KW-1133">Transmembrane helix</keyword>
<dbReference type="Pfam" id="PF00999">
    <property type="entry name" value="Na_H_Exchanger"/>
    <property type="match status" value="1"/>
</dbReference>
<dbReference type="InterPro" id="IPR036291">
    <property type="entry name" value="NAD(P)-bd_dom_sf"/>
</dbReference>
<feature type="domain" description="Cation/H+ exchanger transmembrane" evidence="11">
    <location>
        <begin position="16"/>
        <end position="412"/>
    </location>
</feature>
<dbReference type="InterPro" id="IPR038770">
    <property type="entry name" value="Na+/solute_symporter_sf"/>
</dbReference>
<evidence type="ECO:0000256" key="8">
    <source>
        <dbReference type="ARBA" id="ARBA00023136"/>
    </source>
</evidence>
<dbReference type="Gene3D" id="1.20.1530.20">
    <property type="match status" value="1"/>
</dbReference>
<keyword evidence="14" id="KW-1185">Reference proteome</keyword>
<name>A0A517ME39_9BACT</name>
<dbReference type="AlphaFoldDB" id="A0A517ME39"/>
<dbReference type="InterPro" id="IPR003148">
    <property type="entry name" value="RCK_N"/>
</dbReference>
<dbReference type="EMBL" id="CP036262">
    <property type="protein sequence ID" value="QDS93151.1"/>
    <property type="molecule type" value="Genomic_DNA"/>
</dbReference>
<dbReference type="InterPro" id="IPR006153">
    <property type="entry name" value="Cation/H_exchanger_TM"/>
</dbReference>
<feature type="transmembrane region" description="Helical" evidence="10">
    <location>
        <begin position="29"/>
        <end position="44"/>
    </location>
</feature>
<feature type="transmembrane region" description="Helical" evidence="10">
    <location>
        <begin position="107"/>
        <end position="127"/>
    </location>
</feature>
<sequence>MDLLAYLALVPALGILAQWLAWRTQLPSILLLLAFGVILGQFIHPDHLLEDLTGATELSKLTGIPTQVGPALLFPLVSLSVAVILFEGGMSLQIRELREAGSATFRLVTIGVAVTMPLTACAAHYVLEFPWRLSLLLGAILTVTGPTVIGPLLRQIRPSRRVASTLKWEGIVIDPVGAVLAVLVFEEIVLSRHESLNVMATSMLLTKIILVGLLLGIMGGVFLSQALRRYWLPDSLQGVAALALALGLFAISNHFAEESGLIAVTVFGVWLANQKGTEIEHVIEFKEHLRTLLIGCLFILLGSRLDPMSVIDLGWPGLAFLVIMILLVRPLSVFVSLLGTPLNWREKTFISTMAPRGIVAAAVSSVFALKLQQSEGGEAAAMEEQAFQLITVTFLVIIGTVAFYGLVAGPVARLLGLARPNPQGLLIAGGDSWVRQLAKILTDLKVDVMLVDLNYNKVAAARMDGVRAECVNILSDHAREELQLDGIGRFLAMTPNDEVNSLAVSEFQSTFGRAETYQLDFTRRSASESRSLSHSLTGRILFGNKLTFSALRDRMEAGAILKATTLSDEFMMDDFRARNGKDALVMFVMSPNGTLQINTDDRQLAPEPGDTLIAMIHSVSIPKDHTASSPSDLDTGTDADS</sequence>
<dbReference type="OrthoDB" id="570124at2"/>
<evidence type="ECO:0000259" key="12">
    <source>
        <dbReference type="Pfam" id="PF02254"/>
    </source>
</evidence>
<evidence type="ECO:0000256" key="9">
    <source>
        <dbReference type="SAM" id="MobiDB-lite"/>
    </source>
</evidence>
<feature type="transmembrane region" description="Helical" evidence="10">
    <location>
        <begin position="235"/>
        <end position="253"/>
    </location>
</feature>
<evidence type="ECO:0000313" key="14">
    <source>
        <dbReference type="Proteomes" id="UP000320672"/>
    </source>
</evidence>
<dbReference type="Gene3D" id="3.40.50.720">
    <property type="entry name" value="NAD(P)-binding Rossmann-like Domain"/>
    <property type="match status" value="1"/>
</dbReference>
<dbReference type="SUPFAM" id="SSF51735">
    <property type="entry name" value="NAD(P)-binding Rossmann-fold domains"/>
    <property type="match status" value="1"/>
</dbReference>
<dbReference type="Pfam" id="PF02254">
    <property type="entry name" value="TrkA_N"/>
    <property type="match status" value="1"/>
</dbReference>
<evidence type="ECO:0000313" key="13">
    <source>
        <dbReference type="EMBL" id="QDS93151.1"/>
    </source>
</evidence>
<evidence type="ECO:0000256" key="3">
    <source>
        <dbReference type="ARBA" id="ARBA00022449"/>
    </source>
</evidence>
<keyword evidence="3" id="KW-0050">Antiport</keyword>
<accession>A0A517ME39</accession>
<feature type="transmembrane region" description="Helical" evidence="10">
    <location>
        <begin position="165"/>
        <end position="184"/>
    </location>
</feature>
<protein>
    <submittedName>
        <fullName evidence="13">K(+)/H(+) antiporter NhaP</fullName>
    </submittedName>
</protein>
<organism evidence="13 14">
    <name type="scientific">Roseimaritima multifibrata</name>
    <dbReference type="NCBI Taxonomy" id="1930274"/>
    <lineage>
        <taxon>Bacteria</taxon>
        <taxon>Pseudomonadati</taxon>
        <taxon>Planctomycetota</taxon>
        <taxon>Planctomycetia</taxon>
        <taxon>Pirellulales</taxon>
        <taxon>Pirellulaceae</taxon>
        <taxon>Roseimaritima</taxon>
    </lineage>
</organism>
<evidence type="ECO:0000256" key="1">
    <source>
        <dbReference type="ARBA" id="ARBA00004651"/>
    </source>
</evidence>
<feature type="region of interest" description="Disordered" evidence="9">
    <location>
        <begin position="622"/>
        <end position="641"/>
    </location>
</feature>
<reference evidence="13 14" key="1">
    <citation type="submission" date="2019-02" db="EMBL/GenBank/DDBJ databases">
        <title>Deep-cultivation of Planctomycetes and their phenomic and genomic characterization uncovers novel biology.</title>
        <authorList>
            <person name="Wiegand S."/>
            <person name="Jogler M."/>
            <person name="Boedeker C."/>
            <person name="Pinto D."/>
            <person name="Vollmers J."/>
            <person name="Rivas-Marin E."/>
            <person name="Kohn T."/>
            <person name="Peeters S.H."/>
            <person name="Heuer A."/>
            <person name="Rast P."/>
            <person name="Oberbeckmann S."/>
            <person name="Bunk B."/>
            <person name="Jeske O."/>
            <person name="Meyerdierks A."/>
            <person name="Storesund J.E."/>
            <person name="Kallscheuer N."/>
            <person name="Luecker S."/>
            <person name="Lage O.M."/>
            <person name="Pohl T."/>
            <person name="Merkel B.J."/>
            <person name="Hornburger P."/>
            <person name="Mueller R.-W."/>
            <person name="Bruemmer F."/>
            <person name="Labrenz M."/>
            <person name="Spormann A.M."/>
            <person name="Op den Camp H."/>
            <person name="Overmann J."/>
            <person name="Amann R."/>
            <person name="Jetten M.S.M."/>
            <person name="Mascher T."/>
            <person name="Medema M.H."/>
            <person name="Devos D.P."/>
            <person name="Kaster A.-K."/>
            <person name="Ovreas L."/>
            <person name="Rohde M."/>
            <person name="Galperin M.Y."/>
            <person name="Jogler C."/>
        </authorList>
    </citation>
    <scope>NUCLEOTIDE SEQUENCE [LARGE SCALE GENOMIC DNA]</scope>
    <source>
        <strain evidence="13 14">FF011L</strain>
    </source>
</reference>
<keyword evidence="5 10" id="KW-0812">Transmembrane</keyword>
<evidence type="ECO:0000259" key="11">
    <source>
        <dbReference type="Pfam" id="PF00999"/>
    </source>
</evidence>
<dbReference type="PANTHER" id="PTHR32507:SF0">
    <property type="entry name" value="NA(+)_H(+) ANTIPORTER 2-RELATED"/>
    <property type="match status" value="1"/>
</dbReference>
<dbReference type="PANTHER" id="PTHR32507">
    <property type="entry name" value="NA(+)/H(+) ANTIPORTER 1"/>
    <property type="match status" value="1"/>
</dbReference>
<feature type="transmembrane region" description="Helical" evidence="10">
    <location>
        <begin position="6"/>
        <end position="22"/>
    </location>
</feature>
<evidence type="ECO:0000256" key="7">
    <source>
        <dbReference type="ARBA" id="ARBA00023065"/>
    </source>
</evidence>
<keyword evidence="8 10" id="KW-0472">Membrane</keyword>
<dbReference type="RefSeq" id="WP_145351315.1">
    <property type="nucleotide sequence ID" value="NZ_CP036262.1"/>
</dbReference>
<dbReference type="KEGG" id="rml:FF011L_19070"/>
<feature type="domain" description="RCK N-terminal" evidence="12">
    <location>
        <begin position="426"/>
        <end position="512"/>
    </location>
</feature>
<dbReference type="GO" id="GO:0015297">
    <property type="term" value="F:antiporter activity"/>
    <property type="evidence" value="ECO:0007669"/>
    <property type="project" value="UniProtKB-KW"/>
</dbReference>
<feature type="transmembrane region" description="Helical" evidence="10">
    <location>
        <begin position="204"/>
        <end position="223"/>
    </location>
</feature>
<feature type="transmembrane region" description="Helical" evidence="10">
    <location>
        <begin position="64"/>
        <end position="86"/>
    </location>
</feature>
<dbReference type="Proteomes" id="UP000320672">
    <property type="component" value="Chromosome"/>
</dbReference>
<evidence type="ECO:0000256" key="2">
    <source>
        <dbReference type="ARBA" id="ARBA00022448"/>
    </source>
</evidence>
<proteinExistence type="predicted"/>
<dbReference type="GO" id="GO:0005886">
    <property type="term" value="C:plasma membrane"/>
    <property type="evidence" value="ECO:0007669"/>
    <property type="project" value="UniProtKB-SubCell"/>
</dbReference>
<feature type="transmembrane region" description="Helical" evidence="10">
    <location>
        <begin position="389"/>
        <end position="412"/>
    </location>
</feature>
<keyword evidence="7" id="KW-0406">Ion transport</keyword>
<dbReference type="GO" id="GO:0006813">
    <property type="term" value="P:potassium ion transport"/>
    <property type="evidence" value="ECO:0007669"/>
    <property type="project" value="InterPro"/>
</dbReference>
<evidence type="ECO:0000256" key="10">
    <source>
        <dbReference type="SAM" id="Phobius"/>
    </source>
</evidence>
<feature type="transmembrane region" description="Helical" evidence="10">
    <location>
        <begin position="133"/>
        <end position="153"/>
    </location>
</feature>
<dbReference type="GO" id="GO:1902600">
    <property type="term" value="P:proton transmembrane transport"/>
    <property type="evidence" value="ECO:0007669"/>
    <property type="project" value="InterPro"/>
</dbReference>
<keyword evidence="2" id="KW-0813">Transport</keyword>
<comment type="subcellular location">
    <subcellularLocation>
        <location evidence="1">Cell membrane</location>
        <topology evidence="1">Multi-pass membrane protein</topology>
    </subcellularLocation>
</comment>
<evidence type="ECO:0000256" key="4">
    <source>
        <dbReference type="ARBA" id="ARBA00022475"/>
    </source>
</evidence>
<keyword evidence="4" id="KW-1003">Cell membrane</keyword>
<evidence type="ECO:0000256" key="6">
    <source>
        <dbReference type="ARBA" id="ARBA00022989"/>
    </source>
</evidence>
<evidence type="ECO:0000256" key="5">
    <source>
        <dbReference type="ARBA" id="ARBA00022692"/>
    </source>
</evidence>
<feature type="transmembrane region" description="Helical" evidence="10">
    <location>
        <begin position="317"/>
        <end position="337"/>
    </location>
</feature>